<evidence type="ECO:0000313" key="8">
    <source>
        <dbReference type="EMBL" id="MCE0480620.1"/>
    </source>
</evidence>
<dbReference type="Pfam" id="PF05875">
    <property type="entry name" value="Ceramidase"/>
    <property type="match status" value="1"/>
</dbReference>
<gene>
    <name evidence="8" type="primary">ATCES1_3</name>
    <name evidence="8" type="ORF">HAX54_037639</name>
</gene>
<evidence type="ECO:0000256" key="7">
    <source>
        <dbReference type="SAM" id="Phobius"/>
    </source>
</evidence>
<accession>A0ABS8VLL4</accession>
<comment type="caution">
    <text evidence="8">The sequence shown here is derived from an EMBL/GenBank/DDBJ whole genome shotgun (WGS) entry which is preliminary data.</text>
</comment>
<keyword evidence="6 7" id="KW-0472">Membrane</keyword>
<dbReference type="PANTHER" id="PTHR46852:SF4">
    <property type="entry name" value="ALKALINE CERAMIDASE 3-LIKE"/>
    <property type="match status" value="1"/>
</dbReference>
<dbReference type="InterPro" id="IPR008901">
    <property type="entry name" value="ACER"/>
</dbReference>
<dbReference type="EMBL" id="JACEIK010005055">
    <property type="protein sequence ID" value="MCE0480620.1"/>
    <property type="molecule type" value="Genomic_DNA"/>
</dbReference>
<dbReference type="Proteomes" id="UP000823775">
    <property type="component" value="Unassembled WGS sequence"/>
</dbReference>
<evidence type="ECO:0000256" key="6">
    <source>
        <dbReference type="ARBA" id="ARBA00023136"/>
    </source>
</evidence>
<evidence type="ECO:0000313" key="9">
    <source>
        <dbReference type="Proteomes" id="UP000823775"/>
    </source>
</evidence>
<sequence length="169" mass="19703">MTYHATLRQMQQQGDETPMVWEMLYIYYLIFTRLALSEYDAHLFVPLWCTLCHCAFTDSLWHWFQSPLCTIVPSLRSSCIQVLHSYRRQIGKAVRSYMATLLIELLAGYVIDYSASKIQGWYVNPQGHAVWHALMGFNSYFANTFLMYCRTSNVNGIPKSSTCWESSHM</sequence>
<feature type="transmembrane region" description="Helical" evidence="7">
    <location>
        <begin position="131"/>
        <end position="149"/>
    </location>
</feature>
<keyword evidence="3 7" id="KW-0812">Transmembrane</keyword>
<keyword evidence="4" id="KW-0378">Hydrolase</keyword>
<comment type="subcellular location">
    <subcellularLocation>
        <location evidence="1">Membrane</location>
        <topology evidence="1">Multi-pass membrane protein</topology>
    </subcellularLocation>
</comment>
<evidence type="ECO:0000256" key="4">
    <source>
        <dbReference type="ARBA" id="ARBA00022801"/>
    </source>
</evidence>
<evidence type="ECO:0000256" key="1">
    <source>
        <dbReference type="ARBA" id="ARBA00004141"/>
    </source>
</evidence>
<proteinExistence type="inferred from homology"/>
<evidence type="ECO:0000256" key="5">
    <source>
        <dbReference type="ARBA" id="ARBA00022989"/>
    </source>
</evidence>
<comment type="similarity">
    <text evidence="2">Belongs to the alkaline ceramidase family.</text>
</comment>
<organism evidence="8 9">
    <name type="scientific">Datura stramonium</name>
    <name type="common">Jimsonweed</name>
    <name type="synonym">Common thornapple</name>
    <dbReference type="NCBI Taxonomy" id="4076"/>
    <lineage>
        <taxon>Eukaryota</taxon>
        <taxon>Viridiplantae</taxon>
        <taxon>Streptophyta</taxon>
        <taxon>Embryophyta</taxon>
        <taxon>Tracheophyta</taxon>
        <taxon>Spermatophyta</taxon>
        <taxon>Magnoliopsida</taxon>
        <taxon>eudicotyledons</taxon>
        <taxon>Gunneridae</taxon>
        <taxon>Pentapetalae</taxon>
        <taxon>asterids</taxon>
        <taxon>lamiids</taxon>
        <taxon>Solanales</taxon>
        <taxon>Solanaceae</taxon>
        <taxon>Solanoideae</taxon>
        <taxon>Datureae</taxon>
        <taxon>Datura</taxon>
    </lineage>
</organism>
<keyword evidence="9" id="KW-1185">Reference proteome</keyword>
<dbReference type="PANTHER" id="PTHR46852">
    <property type="entry name" value="ALKALINE CERAMIDASE"/>
    <property type="match status" value="1"/>
</dbReference>
<keyword evidence="5 7" id="KW-1133">Transmembrane helix</keyword>
<evidence type="ECO:0000256" key="2">
    <source>
        <dbReference type="ARBA" id="ARBA00009780"/>
    </source>
</evidence>
<protein>
    <submittedName>
        <fullName evidence="8">Alkaline ceramidase</fullName>
    </submittedName>
</protein>
<dbReference type="InterPro" id="IPR044219">
    <property type="entry name" value="ACER_plant"/>
</dbReference>
<name>A0ABS8VLL4_DATST</name>
<reference evidence="8 9" key="1">
    <citation type="journal article" date="2021" name="BMC Genomics">
        <title>Datura genome reveals duplications of psychoactive alkaloid biosynthetic genes and high mutation rate following tissue culture.</title>
        <authorList>
            <person name="Rajewski A."/>
            <person name="Carter-House D."/>
            <person name="Stajich J."/>
            <person name="Litt A."/>
        </authorList>
    </citation>
    <scope>NUCLEOTIDE SEQUENCE [LARGE SCALE GENOMIC DNA]</scope>
    <source>
        <strain evidence="8">AR-01</strain>
    </source>
</reference>
<evidence type="ECO:0000256" key="3">
    <source>
        <dbReference type="ARBA" id="ARBA00022692"/>
    </source>
</evidence>
<feature type="transmembrane region" description="Helical" evidence="7">
    <location>
        <begin position="94"/>
        <end position="111"/>
    </location>
</feature>